<keyword evidence="2" id="KW-1185">Reference proteome</keyword>
<evidence type="ECO:0000313" key="2">
    <source>
        <dbReference type="Proteomes" id="UP000009168"/>
    </source>
</evidence>
<sequence>MKIVYRILEAINYVIIKRKLELKYANIVFAQMYYAPIQKVQNLSSVFISFYKTAHCRQIQKELIRLRKLIQMLKCYGYLLVAKQKKDKPTMDIKLTIIPD</sequence>
<evidence type="ECO:0000313" key="1">
    <source>
        <dbReference type="EMBL" id="EWS74076.1"/>
    </source>
</evidence>
<gene>
    <name evidence="1" type="ORF">TTHERM_000483429</name>
</gene>
<dbReference type="EMBL" id="GG662667">
    <property type="protein sequence ID" value="EWS74076.1"/>
    <property type="molecule type" value="Genomic_DNA"/>
</dbReference>
<dbReference type="GeneID" id="24439208"/>
<name>W7XHV2_TETTS</name>
<accession>W7XHV2</accession>
<dbReference type="InParanoid" id="W7XHV2"/>
<dbReference type="KEGG" id="tet:TTHERM_000483429"/>
<dbReference type="AlphaFoldDB" id="W7XHV2"/>
<organism evidence="1 2">
    <name type="scientific">Tetrahymena thermophila (strain SB210)</name>
    <dbReference type="NCBI Taxonomy" id="312017"/>
    <lineage>
        <taxon>Eukaryota</taxon>
        <taxon>Sar</taxon>
        <taxon>Alveolata</taxon>
        <taxon>Ciliophora</taxon>
        <taxon>Intramacronucleata</taxon>
        <taxon>Oligohymenophorea</taxon>
        <taxon>Hymenostomatida</taxon>
        <taxon>Tetrahymenina</taxon>
        <taxon>Tetrahymenidae</taxon>
        <taxon>Tetrahymena</taxon>
    </lineage>
</organism>
<proteinExistence type="predicted"/>
<reference evidence="2" key="1">
    <citation type="journal article" date="2006" name="PLoS Biol.">
        <title>Macronuclear genome sequence of the ciliate Tetrahymena thermophila, a model eukaryote.</title>
        <authorList>
            <person name="Eisen J.A."/>
            <person name="Coyne R.S."/>
            <person name="Wu M."/>
            <person name="Wu D."/>
            <person name="Thiagarajan M."/>
            <person name="Wortman J.R."/>
            <person name="Badger J.H."/>
            <person name="Ren Q."/>
            <person name="Amedeo P."/>
            <person name="Jones K.M."/>
            <person name="Tallon L.J."/>
            <person name="Delcher A.L."/>
            <person name="Salzberg S.L."/>
            <person name="Silva J.C."/>
            <person name="Haas B.J."/>
            <person name="Majoros W.H."/>
            <person name="Farzad M."/>
            <person name="Carlton J.M."/>
            <person name="Smith R.K. Jr."/>
            <person name="Garg J."/>
            <person name="Pearlman R.E."/>
            <person name="Karrer K.M."/>
            <person name="Sun L."/>
            <person name="Manning G."/>
            <person name="Elde N.C."/>
            <person name="Turkewitz A.P."/>
            <person name="Asai D.J."/>
            <person name="Wilkes D.E."/>
            <person name="Wang Y."/>
            <person name="Cai H."/>
            <person name="Collins K."/>
            <person name="Stewart B.A."/>
            <person name="Lee S.R."/>
            <person name="Wilamowska K."/>
            <person name="Weinberg Z."/>
            <person name="Ruzzo W.L."/>
            <person name="Wloga D."/>
            <person name="Gaertig J."/>
            <person name="Frankel J."/>
            <person name="Tsao C.-C."/>
            <person name="Gorovsky M.A."/>
            <person name="Keeling P.J."/>
            <person name="Waller R.F."/>
            <person name="Patron N.J."/>
            <person name="Cherry J.M."/>
            <person name="Stover N.A."/>
            <person name="Krieger C.J."/>
            <person name="del Toro C."/>
            <person name="Ryder H.F."/>
            <person name="Williamson S.C."/>
            <person name="Barbeau R.A."/>
            <person name="Hamilton E.P."/>
            <person name="Orias E."/>
        </authorList>
    </citation>
    <scope>NUCLEOTIDE SEQUENCE [LARGE SCALE GENOMIC DNA]</scope>
    <source>
        <strain evidence="2">SB210</strain>
    </source>
</reference>
<dbReference type="Proteomes" id="UP000009168">
    <property type="component" value="Unassembled WGS sequence"/>
</dbReference>
<protein>
    <submittedName>
        <fullName evidence="1">Uncharacterized protein</fullName>
    </submittedName>
</protein>
<dbReference type="RefSeq" id="XP_012653409.1">
    <property type="nucleotide sequence ID" value="XM_012797955.1"/>
</dbReference>